<evidence type="ECO:0000313" key="2">
    <source>
        <dbReference type="EMBL" id="KAF7547897.1"/>
    </source>
</evidence>
<reference evidence="2" key="1">
    <citation type="submission" date="2020-03" db="EMBL/GenBank/DDBJ databases">
        <title>Draft Genome Sequence of Cylindrodendrum hubeiense.</title>
        <authorList>
            <person name="Buettner E."/>
            <person name="Kellner H."/>
        </authorList>
    </citation>
    <scope>NUCLEOTIDE SEQUENCE</scope>
    <source>
        <strain evidence="2">IHI 201604</strain>
    </source>
</reference>
<evidence type="ECO:0000256" key="1">
    <source>
        <dbReference type="SAM" id="MobiDB-lite"/>
    </source>
</evidence>
<sequence length="106" mass="11472">MTAIIAHLSPKRPVSPVPMNWNLAVLVKLPLAIAQAATTSLPSLSTNPPLTKFRSPLPPPPGGPRVNRTSLYPLGIPFRLAMASPREYRHSNVSRTPVCPTSMAKR</sequence>
<dbReference type="EMBL" id="JAANBB010000164">
    <property type="protein sequence ID" value="KAF7547897.1"/>
    <property type="molecule type" value="Genomic_DNA"/>
</dbReference>
<proteinExistence type="predicted"/>
<dbReference type="Proteomes" id="UP000722485">
    <property type="component" value="Unassembled WGS sequence"/>
</dbReference>
<gene>
    <name evidence="2" type="ORF">G7Z17_g7419</name>
</gene>
<protein>
    <submittedName>
        <fullName evidence="2">Uncharacterized protein</fullName>
    </submittedName>
</protein>
<dbReference type="AlphaFoldDB" id="A0A9P5H316"/>
<keyword evidence="3" id="KW-1185">Reference proteome</keyword>
<comment type="caution">
    <text evidence="2">The sequence shown here is derived from an EMBL/GenBank/DDBJ whole genome shotgun (WGS) entry which is preliminary data.</text>
</comment>
<feature type="region of interest" description="Disordered" evidence="1">
    <location>
        <begin position="44"/>
        <end position="68"/>
    </location>
</feature>
<organism evidence="2 3">
    <name type="scientific">Cylindrodendrum hubeiense</name>
    <dbReference type="NCBI Taxonomy" id="595255"/>
    <lineage>
        <taxon>Eukaryota</taxon>
        <taxon>Fungi</taxon>
        <taxon>Dikarya</taxon>
        <taxon>Ascomycota</taxon>
        <taxon>Pezizomycotina</taxon>
        <taxon>Sordariomycetes</taxon>
        <taxon>Hypocreomycetidae</taxon>
        <taxon>Hypocreales</taxon>
        <taxon>Nectriaceae</taxon>
        <taxon>Cylindrodendrum</taxon>
    </lineage>
</organism>
<evidence type="ECO:0000313" key="3">
    <source>
        <dbReference type="Proteomes" id="UP000722485"/>
    </source>
</evidence>
<name>A0A9P5H316_9HYPO</name>
<accession>A0A9P5H316</accession>